<organism evidence="1 2">
    <name type="scientific">Ciona savignyi</name>
    <name type="common">Pacific transparent sea squirt</name>
    <dbReference type="NCBI Taxonomy" id="51511"/>
    <lineage>
        <taxon>Eukaryota</taxon>
        <taxon>Metazoa</taxon>
        <taxon>Chordata</taxon>
        <taxon>Tunicata</taxon>
        <taxon>Ascidiacea</taxon>
        <taxon>Phlebobranchia</taxon>
        <taxon>Cionidae</taxon>
        <taxon>Ciona</taxon>
    </lineage>
</organism>
<dbReference type="AlphaFoldDB" id="H2ZN58"/>
<dbReference type="Ensembl" id="ENSCSAVT00000019231.1">
    <property type="protein sequence ID" value="ENSCSAVP00000019024.1"/>
    <property type="gene ID" value="ENSCSAVG00000011165.1"/>
</dbReference>
<reference evidence="2" key="1">
    <citation type="submission" date="2003-08" db="EMBL/GenBank/DDBJ databases">
        <authorList>
            <person name="Birren B."/>
            <person name="Nusbaum C."/>
            <person name="Abebe A."/>
            <person name="Abouelleil A."/>
            <person name="Adekoya E."/>
            <person name="Ait-zahra M."/>
            <person name="Allen N."/>
            <person name="Allen T."/>
            <person name="An P."/>
            <person name="Anderson M."/>
            <person name="Anderson S."/>
            <person name="Arachchi H."/>
            <person name="Armbruster J."/>
            <person name="Bachantsang P."/>
            <person name="Baldwin J."/>
            <person name="Barry A."/>
            <person name="Bayul T."/>
            <person name="Blitshsteyn B."/>
            <person name="Bloom T."/>
            <person name="Blye J."/>
            <person name="Boguslavskiy L."/>
            <person name="Borowsky M."/>
            <person name="Boukhgalter B."/>
            <person name="Brunache A."/>
            <person name="Butler J."/>
            <person name="Calixte N."/>
            <person name="Calvo S."/>
            <person name="Camarata J."/>
            <person name="Campo K."/>
            <person name="Chang J."/>
            <person name="Cheshatsang Y."/>
            <person name="Citroen M."/>
            <person name="Collymore A."/>
            <person name="Considine T."/>
            <person name="Cook A."/>
            <person name="Cooke P."/>
            <person name="Corum B."/>
            <person name="Cuomo C."/>
            <person name="David R."/>
            <person name="Dawoe T."/>
            <person name="Degray S."/>
            <person name="Dodge S."/>
            <person name="Dooley K."/>
            <person name="Dorje P."/>
            <person name="Dorjee K."/>
            <person name="Dorris L."/>
            <person name="Duffey N."/>
            <person name="Dupes A."/>
            <person name="Elkins T."/>
            <person name="Engels R."/>
            <person name="Erickson J."/>
            <person name="Farina A."/>
            <person name="Faro S."/>
            <person name="Ferreira P."/>
            <person name="Fischer H."/>
            <person name="Fitzgerald M."/>
            <person name="Foley K."/>
            <person name="Gage D."/>
            <person name="Galagan J."/>
            <person name="Gearin G."/>
            <person name="Gnerre S."/>
            <person name="Gnirke A."/>
            <person name="Goyette A."/>
            <person name="Graham J."/>
            <person name="Grandbois E."/>
            <person name="Gyaltsen K."/>
            <person name="Hafez N."/>
            <person name="Hagopian D."/>
            <person name="Hagos B."/>
            <person name="Hall J."/>
            <person name="Hatcher B."/>
            <person name="Heller A."/>
            <person name="Higgins H."/>
            <person name="Honan T."/>
            <person name="Horn A."/>
            <person name="Houde N."/>
            <person name="Hughes L."/>
            <person name="Hulme W."/>
            <person name="Husby E."/>
            <person name="Iliev I."/>
            <person name="Jaffe D."/>
            <person name="Jones C."/>
            <person name="Kamal M."/>
            <person name="Kamat A."/>
            <person name="Kamvysselis M."/>
            <person name="Karlsson E."/>
            <person name="Kells C."/>
            <person name="Kieu A."/>
            <person name="Kisner P."/>
            <person name="Kodira C."/>
            <person name="Kulbokas E."/>
            <person name="Labutti K."/>
            <person name="Lama D."/>
            <person name="Landers T."/>
            <person name="Leger J."/>
            <person name="Levine S."/>
            <person name="Lewis D."/>
            <person name="Lewis T."/>
            <person name="Lindblad-toh K."/>
            <person name="Liu X."/>
            <person name="Lokyitsang T."/>
            <person name="Lokyitsang Y."/>
            <person name="Lucien O."/>
            <person name="Lui A."/>
            <person name="Ma L.J."/>
            <person name="Mabbitt R."/>
            <person name="Macdonald J."/>
            <person name="Maclean C."/>
            <person name="Major J."/>
            <person name="Manning J."/>
            <person name="Marabella R."/>
            <person name="Maru K."/>
            <person name="Matthews C."/>
            <person name="Mauceli E."/>
            <person name="Mccarthy M."/>
            <person name="Mcdonough S."/>
            <person name="Mcghee T."/>
            <person name="Meldrim J."/>
            <person name="Meneus L."/>
            <person name="Mesirov J."/>
            <person name="Mihalev A."/>
            <person name="Mihova T."/>
            <person name="Mikkelsen T."/>
            <person name="Mlenga V."/>
            <person name="Moru K."/>
            <person name="Mozes J."/>
            <person name="Mulrain L."/>
            <person name="Munson G."/>
            <person name="Naylor J."/>
            <person name="Newes C."/>
            <person name="Nguyen C."/>
            <person name="Nguyen N."/>
            <person name="Nguyen T."/>
            <person name="Nicol R."/>
            <person name="Nielsen C."/>
            <person name="Nizzari M."/>
            <person name="Norbu C."/>
            <person name="Norbu N."/>
            <person name="O'donnell P."/>
            <person name="Okoawo O."/>
            <person name="O'leary S."/>
            <person name="Omotosho B."/>
            <person name="O'neill K."/>
            <person name="Osman S."/>
            <person name="Parker S."/>
            <person name="Perrin D."/>
            <person name="Phunkhang P."/>
            <person name="Piqani B."/>
            <person name="Purcell S."/>
            <person name="Rachupka T."/>
            <person name="Ramasamy U."/>
            <person name="Rameau R."/>
            <person name="Ray V."/>
            <person name="Raymond C."/>
            <person name="Retta R."/>
            <person name="Richardson S."/>
            <person name="Rise C."/>
            <person name="Rodriguez J."/>
            <person name="Rogers J."/>
            <person name="Rogov P."/>
            <person name="Rutman M."/>
            <person name="Schupbach R."/>
            <person name="Seaman C."/>
            <person name="Settipalli S."/>
            <person name="Sharpe T."/>
            <person name="Sheridan J."/>
            <person name="Sherpa N."/>
            <person name="Shi J."/>
            <person name="Smirnov S."/>
            <person name="Smith C."/>
            <person name="Sougnez C."/>
            <person name="Spencer B."/>
            <person name="Stalker J."/>
            <person name="Stange-thomann N."/>
            <person name="Stavropoulos S."/>
            <person name="Stetson K."/>
            <person name="Stone C."/>
            <person name="Stone S."/>
            <person name="Stubbs M."/>
            <person name="Talamas J."/>
            <person name="Tchuinga P."/>
            <person name="Tenzing P."/>
            <person name="Tesfaye S."/>
            <person name="Theodore J."/>
            <person name="Thoulutsang Y."/>
            <person name="Topham K."/>
            <person name="Towey S."/>
            <person name="Tsamla T."/>
            <person name="Tsomo N."/>
            <person name="Vallee D."/>
            <person name="Vassiliev H."/>
            <person name="Venkataraman V."/>
            <person name="Vinson J."/>
            <person name="Vo A."/>
            <person name="Wade C."/>
            <person name="Wang S."/>
            <person name="Wangchuk T."/>
            <person name="Wangdi T."/>
            <person name="Whittaker C."/>
            <person name="Wilkinson J."/>
            <person name="Wu Y."/>
            <person name="Wyman D."/>
            <person name="Yadav S."/>
            <person name="Yang S."/>
            <person name="Yang X."/>
            <person name="Yeager S."/>
            <person name="Yee E."/>
            <person name="Young G."/>
            <person name="Zainoun J."/>
            <person name="Zembeck L."/>
            <person name="Zimmer A."/>
            <person name="Zody M."/>
            <person name="Lander E."/>
        </authorList>
    </citation>
    <scope>NUCLEOTIDE SEQUENCE [LARGE SCALE GENOMIC DNA]</scope>
</reference>
<sequence>MIQPPAPDGVSVRRAMLKTQERLLKAIPQAWSASSCQTKSANCEAVLTTIAGFATLSTYPVQLAALGAITQLLLSFLPPDGDKESTASTIETRIWSIVLQPICTSLENMKYSSIREEAFKCSDALIKLTQHGLKYTSEQIASLVAALRSSELSLKKSEFHDRVATLINLTDAFKDRTSQ</sequence>
<evidence type="ECO:0000313" key="2">
    <source>
        <dbReference type="Proteomes" id="UP000007875"/>
    </source>
</evidence>
<dbReference type="InParanoid" id="H2ZN58"/>
<evidence type="ECO:0000313" key="1">
    <source>
        <dbReference type="Ensembl" id="ENSCSAVP00000019024.1"/>
    </source>
</evidence>
<dbReference type="HOGENOM" id="CLU_1502978_0_0_1"/>
<protein>
    <submittedName>
        <fullName evidence="1">Uncharacterized protein</fullName>
    </submittedName>
</protein>
<keyword evidence="2" id="KW-1185">Reference proteome</keyword>
<proteinExistence type="predicted"/>
<accession>H2ZN58</accession>
<name>H2ZN58_CIOSA</name>
<reference evidence="1" key="2">
    <citation type="submission" date="2025-08" db="UniProtKB">
        <authorList>
            <consortium name="Ensembl"/>
        </authorList>
    </citation>
    <scope>IDENTIFICATION</scope>
</reference>
<dbReference type="Proteomes" id="UP000007875">
    <property type="component" value="Unassembled WGS sequence"/>
</dbReference>
<reference evidence="1" key="3">
    <citation type="submission" date="2025-09" db="UniProtKB">
        <authorList>
            <consortium name="Ensembl"/>
        </authorList>
    </citation>
    <scope>IDENTIFICATION</scope>
</reference>